<accession>A0A0C2NBI8</accession>
<dbReference type="OrthoDB" id="5906095at2"/>
<comment type="caution">
    <text evidence="2">The sequence shown here is derived from an EMBL/GenBank/DDBJ whole genome shotgun (WGS) entry which is preliminary data.</text>
</comment>
<gene>
    <name evidence="2" type="ORF">OJ16_12875</name>
</gene>
<dbReference type="RefSeq" id="WP_040991302.1">
    <property type="nucleotide sequence ID" value="NZ_JBFRUC010000006.1"/>
</dbReference>
<dbReference type="NCBIfam" id="TIGR02532">
    <property type="entry name" value="IV_pilin_GFxxxE"/>
    <property type="match status" value="1"/>
</dbReference>
<dbReference type="Pfam" id="PF16732">
    <property type="entry name" value="ComP_DUS"/>
    <property type="match status" value="1"/>
</dbReference>
<dbReference type="GO" id="GO:0043683">
    <property type="term" value="P:type IV pilus assembly"/>
    <property type="evidence" value="ECO:0007669"/>
    <property type="project" value="InterPro"/>
</dbReference>
<dbReference type="Pfam" id="PF07963">
    <property type="entry name" value="N_methyl"/>
    <property type="match status" value="1"/>
</dbReference>
<dbReference type="AlphaFoldDB" id="A0A0C2K4G4"/>
<sequence>MIRKFTCNKSRSQISGMTLIELLVVVGIVGILIMFAYPSYQQHTLNAHRATAQADLAKLQLQLEHDYDGGYDLSSLIPGGVCTLCESDSTRYSFKISSTGSQPYIISANALSTKGQDDDSCLKADKTMTLDSSNTLYPSECWD</sequence>
<dbReference type="STRING" id="1461322.OJ16_12875"/>
<organism evidence="2 3">
    <name type="scientific">Vibrio renipiscarius</name>
    <dbReference type="NCBI Taxonomy" id="1461322"/>
    <lineage>
        <taxon>Bacteria</taxon>
        <taxon>Pseudomonadati</taxon>
        <taxon>Pseudomonadota</taxon>
        <taxon>Gammaproteobacteria</taxon>
        <taxon>Vibrionales</taxon>
        <taxon>Vibrionaceae</taxon>
        <taxon>Vibrio</taxon>
    </lineage>
</organism>
<dbReference type="Proteomes" id="UP000031672">
    <property type="component" value="Unassembled WGS sequence"/>
</dbReference>
<protein>
    <submittedName>
        <fullName evidence="2">Fimbrial protein</fullName>
    </submittedName>
</protein>
<dbReference type="PANTHER" id="PTHR30093:SF47">
    <property type="entry name" value="TYPE IV PILUS NON-CORE MINOR PILIN PILE"/>
    <property type="match status" value="1"/>
</dbReference>
<keyword evidence="3" id="KW-1185">Reference proteome</keyword>
<feature type="transmembrane region" description="Helical" evidence="1">
    <location>
        <begin position="20"/>
        <end position="40"/>
    </location>
</feature>
<reference evidence="2 3" key="1">
    <citation type="submission" date="2014-11" db="EMBL/GenBank/DDBJ databases">
        <title>Draft Genome Sequence of Vibrio piscirenalis strains CECT 8603T and CECT 8604, two marine Gammaproteobacterium isolated from cultured gilthead sea bream (Sparus aurata).</title>
        <authorList>
            <person name="Arahal D.R."/>
            <person name="Rodrigo-Torres L."/>
            <person name="Lucena T."/>
            <person name="Pujalte M.J."/>
        </authorList>
    </citation>
    <scope>NUCLEOTIDE SEQUENCE [LARGE SCALE GENOMIC DNA]</scope>
    <source>
        <strain evidence="2 3">DCR 1-4-2</strain>
    </source>
</reference>
<keyword evidence="1" id="KW-1133">Transmembrane helix</keyword>
<dbReference type="InterPro" id="IPR045584">
    <property type="entry name" value="Pilin-like"/>
</dbReference>
<dbReference type="PANTHER" id="PTHR30093">
    <property type="entry name" value="GENERAL SECRETION PATHWAY PROTEIN G"/>
    <property type="match status" value="1"/>
</dbReference>
<dbReference type="EMBL" id="JTKH01000023">
    <property type="protein sequence ID" value="KII77006.1"/>
    <property type="molecule type" value="Genomic_DNA"/>
</dbReference>
<dbReference type="PROSITE" id="PS00409">
    <property type="entry name" value="PROKAR_NTER_METHYL"/>
    <property type="match status" value="1"/>
</dbReference>
<keyword evidence="1" id="KW-0812">Transmembrane</keyword>
<evidence type="ECO:0000256" key="1">
    <source>
        <dbReference type="SAM" id="Phobius"/>
    </source>
</evidence>
<dbReference type="InterPro" id="IPR012902">
    <property type="entry name" value="N_methyl_site"/>
</dbReference>
<evidence type="ECO:0000313" key="2">
    <source>
        <dbReference type="EMBL" id="KII77006.1"/>
    </source>
</evidence>
<dbReference type="InterPro" id="IPR031982">
    <property type="entry name" value="PilE-like"/>
</dbReference>
<proteinExistence type="predicted"/>
<name>A0A0C2K4G4_9VIBR</name>
<evidence type="ECO:0000313" key="3">
    <source>
        <dbReference type="Proteomes" id="UP000031672"/>
    </source>
</evidence>
<keyword evidence="1" id="KW-0472">Membrane</keyword>
<dbReference type="SUPFAM" id="SSF54523">
    <property type="entry name" value="Pili subunits"/>
    <property type="match status" value="1"/>
</dbReference>
<accession>A0A0C2K4G4</accession>
<dbReference type="Gene3D" id="3.30.700.10">
    <property type="entry name" value="Glycoprotein, Type 4 Pilin"/>
    <property type="match status" value="1"/>
</dbReference>